<reference evidence="10 11" key="1">
    <citation type="journal article" date="2015" name="BMC Genomics">
        <title>Genome mining reveals unlocked bioactive potential of marine Gram-negative bacteria.</title>
        <authorList>
            <person name="Machado H."/>
            <person name="Sonnenschein E.C."/>
            <person name="Melchiorsen J."/>
            <person name="Gram L."/>
        </authorList>
    </citation>
    <scope>NUCLEOTIDE SEQUENCE [LARGE SCALE GENOMIC DNA]</scope>
    <source>
        <strain evidence="10 11">S3137</strain>
    </source>
</reference>
<dbReference type="NCBIfam" id="NF001204">
    <property type="entry name" value="PRK00166.1"/>
    <property type="match status" value="1"/>
</dbReference>
<dbReference type="Pfam" id="PF00149">
    <property type="entry name" value="Metallophos"/>
    <property type="match status" value="1"/>
</dbReference>
<dbReference type="EMBL" id="JXXZ01000010">
    <property type="protein sequence ID" value="KJY98478.1"/>
    <property type="molecule type" value="Genomic_DNA"/>
</dbReference>
<evidence type="ECO:0000256" key="6">
    <source>
        <dbReference type="ARBA" id="ARBA00032248"/>
    </source>
</evidence>
<keyword evidence="4" id="KW-0378">Hydrolase</keyword>
<dbReference type="NCBIfam" id="TIGR00668">
    <property type="entry name" value="apaH"/>
    <property type="match status" value="1"/>
</dbReference>
<dbReference type="InterPro" id="IPR004843">
    <property type="entry name" value="Calcineurin-like_PHP"/>
</dbReference>
<feature type="domain" description="Calcineurin-like phosphoesterase" evidence="9">
    <location>
        <begin position="3"/>
        <end position="129"/>
    </location>
</feature>
<evidence type="ECO:0000256" key="2">
    <source>
        <dbReference type="ARBA" id="ARBA00005419"/>
    </source>
</evidence>
<evidence type="ECO:0000256" key="4">
    <source>
        <dbReference type="ARBA" id="ARBA00022801"/>
    </source>
</evidence>
<evidence type="ECO:0000259" key="9">
    <source>
        <dbReference type="Pfam" id="PF00149"/>
    </source>
</evidence>
<accession>A0A0F4PTX4</accession>
<comment type="caution">
    <text evidence="10">The sequence shown here is derived from an EMBL/GenBank/DDBJ whole genome shotgun (WGS) entry which is preliminary data.</text>
</comment>
<dbReference type="RefSeq" id="WP_045979620.1">
    <property type="nucleotide sequence ID" value="NZ_JXXY01000010.1"/>
</dbReference>
<dbReference type="SUPFAM" id="SSF56300">
    <property type="entry name" value="Metallo-dependent phosphatases"/>
    <property type="match status" value="1"/>
</dbReference>
<dbReference type="GeneID" id="58229237"/>
<keyword evidence="11" id="KW-1185">Reference proteome</keyword>
<proteinExistence type="inferred from homology"/>
<dbReference type="PIRSF" id="PIRSF000903">
    <property type="entry name" value="B5n-ttraPtase_sm"/>
    <property type="match status" value="1"/>
</dbReference>
<dbReference type="eggNOG" id="COG0639">
    <property type="taxonomic scope" value="Bacteria"/>
</dbReference>
<evidence type="ECO:0000313" key="11">
    <source>
        <dbReference type="Proteomes" id="UP000033664"/>
    </source>
</evidence>
<dbReference type="GO" id="GO:0008803">
    <property type="term" value="F:bis(5'-nucleosyl)-tetraphosphatase (symmetrical) activity"/>
    <property type="evidence" value="ECO:0007669"/>
    <property type="project" value="UniProtKB-EC"/>
</dbReference>
<dbReference type="EC" id="3.6.1.41" evidence="3"/>
<name>A0A0F4PTX4_9GAMM</name>
<evidence type="ECO:0000256" key="1">
    <source>
        <dbReference type="ARBA" id="ARBA00003413"/>
    </source>
</evidence>
<gene>
    <name evidence="10" type="ORF">TW72_12120</name>
</gene>
<evidence type="ECO:0000256" key="3">
    <source>
        <dbReference type="ARBA" id="ARBA00012506"/>
    </source>
</evidence>
<dbReference type="Gene3D" id="3.60.21.10">
    <property type="match status" value="1"/>
</dbReference>
<evidence type="ECO:0000313" key="10">
    <source>
        <dbReference type="EMBL" id="KJY98478.1"/>
    </source>
</evidence>
<comment type="similarity">
    <text evidence="2">Belongs to the Ap4A hydrolase family.</text>
</comment>
<dbReference type="PATRIC" id="fig|151081.8.peg.2255"/>
<comment type="catalytic activity">
    <reaction evidence="8">
        <text>P(1),P(4)-bis(5'-adenosyl) tetraphosphate + H2O = 2 ADP + 2 H(+)</text>
        <dbReference type="Rhea" id="RHEA:24252"/>
        <dbReference type="ChEBI" id="CHEBI:15377"/>
        <dbReference type="ChEBI" id="CHEBI:15378"/>
        <dbReference type="ChEBI" id="CHEBI:58141"/>
        <dbReference type="ChEBI" id="CHEBI:456216"/>
        <dbReference type="EC" id="3.6.1.41"/>
    </reaction>
</comment>
<protein>
    <recommendedName>
        <fullName evidence="3">bis(5'-nucleosyl)-tetraphosphatase (symmetrical)</fullName>
        <ecNumber evidence="3">3.6.1.41</ecNumber>
    </recommendedName>
    <alternativeName>
        <fullName evidence="6">Ap4A hydrolase</fullName>
    </alternativeName>
    <alternativeName>
        <fullName evidence="5">Diadenosine 5',5'''-P1,P4-tetraphosphate pyrophosphohydrolase</fullName>
    </alternativeName>
    <alternativeName>
        <fullName evidence="7">Diadenosine tetraphosphatase</fullName>
    </alternativeName>
</protein>
<dbReference type="InterPro" id="IPR029052">
    <property type="entry name" value="Metallo-depent_PP-like"/>
</dbReference>
<organism evidence="10 11">
    <name type="scientific">Pseudoalteromonas ruthenica</name>
    <dbReference type="NCBI Taxonomy" id="151081"/>
    <lineage>
        <taxon>Bacteria</taxon>
        <taxon>Pseudomonadati</taxon>
        <taxon>Pseudomonadota</taxon>
        <taxon>Gammaproteobacteria</taxon>
        <taxon>Alteromonadales</taxon>
        <taxon>Pseudoalteromonadaceae</taxon>
        <taxon>Pseudoalteromonas</taxon>
    </lineage>
</organism>
<sequence length="272" mass="30533">MALYAIGDLQGCYHEFDALLRRVDFNPSQDHLYCVGDIVARGPDSLSCLRRLEQLQGSVSVTLGNHDLHLLACAALNKEPNPKDKLAPLFAADDFDSLLAFLRNQPLALWLAPLNTLVCHAGLSPHWSLAQALEQAQQAQRCYQGKDAAHYFAHMYQNRPVKWCDSLSEMEKFVYTINSFTRMRFVESSGALNLKEKGKPGCDAQLVPWFAHSHRQHDDFDIVFGHWAALEGKTGRDNVHALDTGCVWGGSMTLMDLQSKKKVVKECEFLSQ</sequence>
<evidence type="ECO:0000256" key="5">
    <source>
        <dbReference type="ARBA" id="ARBA00031248"/>
    </source>
</evidence>
<dbReference type="Proteomes" id="UP000033664">
    <property type="component" value="Unassembled WGS sequence"/>
</dbReference>
<dbReference type="PANTHER" id="PTHR40942">
    <property type="match status" value="1"/>
</dbReference>
<dbReference type="InterPro" id="IPR004617">
    <property type="entry name" value="ApaH"/>
</dbReference>
<dbReference type="PANTHER" id="PTHR40942:SF4">
    <property type="entry name" value="CYTOCHROME C5"/>
    <property type="match status" value="1"/>
</dbReference>
<evidence type="ECO:0000256" key="7">
    <source>
        <dbReference type="ARBA" id="ARBA00033210"/>
    </source>
</evidence>
<comment type="function">
    <text evidence="1">Hydrolyzes diadenosine 5',5'''-P1,P4-tetraphosphate to yield ADP.</text>
</comment>
<dbReference type="AlphaFoldDB" id="A0A0F4PTX4"/>
<dbReference type="OrthoDB" id="9807890at2"/>
<evidence type="ECO:0000256" key="8">
    <source>
        <dbReference type="ARBA" id="ARBA00049417"/>
    </source>
</evidence>